<dbReference type="PIRSF" id="PIRSF017082">
    <property type="entry name" value="YflP"/>
    <property type="match status" value="1"/>
</dbReference>
<reference evidence="3 4" key="1">
    <citation type="submission" date="2021-01" db="EMBL/GenBank/DDBJ databases">
        <title>Roseomonas sp. nov, a bacterium isolated from an oil production mixture in Yumen Oilfield.</title>
        <authorList>
            <person name="Wu D."/>
        </authorList>
    </citation>
    <scope>NUCLEOTIDE SEQUENCE [LARGE SCALE GENOMIC DNA]</scope>
    <source>
        <strain evidence="3 4">ROY-5-3</strain>
    </source>
</reference>
<accession>A0ABS6H7Z2</accession>
<gene>
    <name evidence="3" type="ORF">JJQ90_13965</name>
</gene>
<dbReference type="RefSeq" id="WP_216876411.1">
    <property type="nucleotide sequence ID" value="NZ_JAERQM010000004.1"/>
</dbReference>
<evidence type="ECO:0000256" key="2">
    <source>
        <dbReference type="SAM" id="SignalP"/>
    </source>
</evidence>
<dbReference type="CDD" id="cd07012">
    <property type="entry name" value="PBP2_Bug_TTT"/>
    <property type="match status" value="1"/>
</dbReference>
<evidence type="ECO:0000313" key="3">
    <source>
        <dbReference type="EMBL" id="MBU8544822.1"/>
    </source>
</evidence>
<protein>
    <submittedName>
        <fullName evidence="3">Tripartite tricarboxylate transporter substrate binding protein</fullName>
    </submittedName>
</protein>
<feature type="signal peptide" evidence="2">
    <location>
        <begin position="1"/>
        <end position="22"/>
    </location>
</feature>
<name>A0ABS6H7Z2_9PROT</name>
<dbReference type="Proteomes" id="UP000689967">
    <property type="component" value="Unassembled WGS sequence"/>
</dbReference>
<comment type="similarity">
    <text evidence="1">Belongs to the UPF0065 (bug) family.</text>
</comment>
<feature type="chain" id="PRO_5047212743" evidence="2">
    <location>
        <begin position="23"/>
        <end position="323"/>
    </location>
</feature>
<dbReference type="InterPro" id="IPR005064">
    <property type="entry name" value="BUG"/>
</dbReference>
<keyword evidence="2" id="KW-0732">Signal</keyword>
<dbReference type="PANTHER" id="PTHR42928">
    <property type="entry name" value="TRICARBOXYLATE-BINDING PROTEIN"/>
    <property type="match status" value="1"/>
</dbReference>
<sequence>MMRRSLLAGAALAGCAAMGAQAQPAAYPNRPIRWVVPFGAGGGADVMARLLAEEAAPRLGQPIVIENRPGQAGVVGAAHVAQSAPDGHSILIGTPGVQMTNPFLFSRLPYDPVHGFSLIVQLAQAPNVLVVHPSLPVRDVAGLIAYAKANPDRLSFASTGPGSTSHLGMELFMSQAGLRMEHVPYRSSAQGLIDLVAGRVQVANDGTTLMMPPVLEGQLRVLGISTLQRSADMPEVPAIAETLPGFESSSLLYLAGPAGLPPAVLARLNAVFNEVLRLPRIRERFRAMGTIPAGGTPEALAAAIEEGRAKWRQVIERAGVRLD</sequence>
<comment type="caution">
    <text evidence="3">The sequence shown here is derived from an EMBL/GenBank/DDBJ whole genome shotgun (WGS) entry which is preliminary data.</text>
</comment>
<dbReference type="PANTHER" id="PTHR42928:SF5">
    <property type="entry name" value="BLR1237 PROTEIN"/>
    <property type="match status" value="1"/>
</dbReference>
<dbReference type="Pfam" id="PF03401">
    <property type="entry name" value="TctC"/>
    <property type="match status" value="1"/>
</dbReference>
<keyword evidence="4" id="KW-1185">Reference proteome</keyword>
<organism evidence="3 4">
    <name type="scientific">Falsiroseomonas oleicola</name>
    <dbReference type="NCBI Taxonomy" id="2801474"/>
    <lineage>
        <taxon>Bacteria</taxon>
        <taxon>Pseudomonadati</taxon>
        <taxon>Pseudomonadota</taxon>
        <taxon>Alphaproteobacteria</taxon>
        <taxon>Acetobacterales</taxon>
        <taxon>Roseomonadaceae</taxon>
        <taxon>Falsiroseomonas</taxon>
    </lineage>
</organism>
<dbReference type="EMBL" id="JAERQM010000004">
    <property type="protein sequence ID" value="MBU8544822.1"/>
    <property type="molecule type" value="Genomic_DNA"/>
</dbReference>
<dbReference type="PROSITE" id="PS51257">
    <property type="entry name" value="PROKAR_LIPOPROTEIN"/>
    <property type="match status" value="1"/>
</dbReference>
<evidence type="ECO:0000313" key="4">
    <source>
        <dbReference type="Proteomes" id="UP000689967"/>
    </source>
</evidence>
<proteinExistence type="inferred from homology"/>
<evidence type="ECO:0000256" key="1">
    <source>
        <dbReference type="ARBA" id="ARBA00006987"/>
    </source>
</evidence>